<evidence type="ECO:0000313" key="10">
    <source>
        <dbReference type="EMBL" id="CAG7835215.1"/>
    </source>
</evidence>
<dbReference type="EMBL" id="CAJVCH010570564">
    <property type="protein sequence ID" value="CAG7835215.1"/>
    <property type="molecule type" value="Genomic_DNA"/>
</dbReference>
<dbReference type="Proteomes" id="UP000708208">
    <property type="component" value="Unassembled WGS sequence"/>
</dbReference>
<proteinExistence type="inferred from homology"/>
<comment type="subcellular location">
    <subcellularLocation>
        <location evidence="1">Mitochondrion inner membrane</location>
        <topology evidence="1">Single-pass membrane protein</topology>
    </subcellularLocation>
</comment>
<evidence type="ECO:0000256" key="5">
    <source>
        <dbReference type="ARBA" id="ARBA00022792"/>
    </source>
</evidence>
<protein>
    <recommendedName>
        <fullName evidence="12">Cytochrome c oxidase subunit</fullName>
    </recommendedName>
</protein>
<keyword evidence="11" id="KW-1185">Reference proteome</keyword>
<dbReference type="AlphaFoldDB" id="A0A8J2PSK6"/>
<evidence type="ECO:0000313" key="11">
    <source>
        <dbReference type="Proteomes" id="UP000708208"/>
    </source>
</evidence>
<accession>A0A8J2PSK6</accession>
<keyword evidence="9" id="KW-0472">Membrane</keyword>
<gene>
    <name evidence="10" type="ORF">AFUS01_LOCUS44617</name>
</gene>
<dbReference type="GO" id="GO:0030234">
    <property type="term" value="F:enzyme regulator activity"/>
    <property type="evidence" value="ECO:0007669"/>
    <property type="project" value="TreeGrafter"/>
</dbReference>
<name>A0A8J2PSK6_9HEXA</name>
<keyword evidence="6" id="KW-0809">Transit peptide</keyword>
<organism evidence="10 11">
    <name type="scientific">Allacma fusca</name>
    <dbReference type="NCBI Taxonomy" id="39272"/>
    <lineage>
        <taxon>Eukaryota</taxon>
        <taxon>Metazoa</taxon>
        <taxon>Ecdysozoa</taxon>
        <taxon>Arthropoda</taxon>
        <taxon>Hexapoda</taxon>
        <taxon>Collembola</taxon>
        <taxon>Symphypleona</taxon>
        <taxon>Sminthuridae</taxon>
        <taxon>Allacma</taxon>
    </lineage>
</organism>
<dbReference type="GO" id="GO:0005743">
    <property type="term" value="C:mitochondrial inner membrane"/>
    <property type="evidence" value="ECO:0007669"/>
    <property type="project" value="UniProtKB-SubCell"/>
</dbReference>
<evidence type="ECO:0000256" key="1">
    <source>
        <dbReference type="ARBA" id="ARBA00004434"/>
    </source>
</evidence>
<evidence type="ECO:0000256" key="3">
    <source>
        <dbReference type="ARBA" id="ARBA00005553"/>
    </source>
</evidence>
<dbReference type="PANTHER" id="PTHR11504">
    <property type="entry name" value="CYTOCHROME C OXIDASE POLYPEPTIDE VIA"/>
    <property type="match status" value="1"/>
</dbReference>
<evidence type="ECO:0000256" key="2">
    <source>
        <dbReference type="ARBA" id="ARBA00004673"/>
    </source>
</evidence>
<dbReference type="PROSITE" id="PS01329">
    <property type="entry name" value="COX6A"/>
    <property type="match status" value="1"/>
</dbReference>
<evidence type="ECO:0000256" key="9">
    <source>
        <dbReference type="ARBA" id="ARBA00023136"/>
    </source>
</evidence>
<evidence type="ECO:0008006" key="12">
    <source>
        <dbReference type="Google" id="ProtNLM"/>
    </source>
</evidence>
<comment type="pathway">
    <text evidence="2">Energy metabolism; oxidative phosphorylation.</text>
</comment>
<dbReference type="InterPro" id="IPR001349">
    <property type="entry name" value="Cyt_c_oxidase_su6a"/>
</dbReference>
<evidence type="ECO:0000256" key="6">
    <source>
        <dbReference type="ARBA" id="ARBA00022946"/>
    </source>
</evidence>
<sequence>MVVIEVEMDGLTFKRSIARTASLLNSNLPFKQPKPGRAAFWKGITYFVCLPTIVVLTVKTFMPDPNVNEECKTHHERPKFVPYEYMRVRTKRFPWGDGNHSFFHNPKLNALPDGYEDEDKEE</sequence>
<dbReference type="Pfam" id="PF02046">
    <property type="entry name" value="COX6A"/>
    <property type="match status" value="1"/>
</dbReference>
<dbReference type="PANTHER" id="PTHR11504:SF0">
    <property type="entry name" value="CYTOCHROME C OXIDASE SUBUNIT"/>
    <property type="match status" value="1"/>
</dbReference>
<keyword evidence="8" id="KW-0496">Mitochondrion</keyword>
<evidence type="ECO:0000256" key="7">
    <source>
        <dbReference type="ARBA" id="ARBA00022989"/>
    </source>
</evidence>
<comment type="caution">
    <text evidence="10">The sequence shown here is derived from an EMBL/GenBank/DDBJ whole genome shotgun (WGS) entry which is preliminary data.</text>
</comment>
<dbReference type="GO" id="GO:0006123">
    <property type="term" value="P:mitochondrial electron transport, cytochrome c to oxygen"/>
    <property type="evidence" value="ECO:0007669"/>
    <property type="project" value="TreeGrafter"/>
</dbReference>
<dbReference type="OrthoDB" id="5947505at2759"/>
<dbReference type="FunFam" id="4.10.95.10:FF:000001">
    <property type="entry name" value="Cytochrome c oxidase subunit 6A, mitochondrial"/>
    <property type="match status" value="1"/>
</dbReference>
<evidence type="ECO:0000256" key="4">
    <source>
        <dbReference type="ARBA" id="ARBA00022692"/>
    </source>
</evidence>
<evidence type="ECO:0000256" key="8">
    <source>
        <dbReference type="ARBA" id="ARBA00023128"/>
    </source>
</evidence>
<reference evidence="10" key="1">
    <citation type="submission" date="2021-06" db="EMBL/GenBank/DDBJ databases">
        <authorList>
            <person name="Hodson N. C."/>
            <person name="Mongue J. A."/>
            <person name="Jaron S. K."/>
        </authorList>
    </citation>
    <scope>NUCLEOTIDE SEQUENCE</scope>
</reference>
<comment type="similarity">
    <text evidence="3">Belongs to the cytochrome c oxidase subunit 6A family.</text>
</comment>
<dbReference type="InterPro" id="IPR018507">
    <property type="entry name" value="Cyt_c_oxidase_su6a_CS"/>
</dbReference>
<keyword evidence="7" id="KW-1133">Transmembrane helix</keyword>
<keyword evidence="4" id="KW-0812">Transmembrane</keyword>
<keyword evidence="5" id="KW-0999">Mitochondrion inner membrane</keyword>